<organism evidence="1 2">
    <name type="scientific">Desulfosarcina ovata subsp. sediminis</name>
    <dbReference type="NCBI Taxonomy" id="885957"/>
    <lineage>
        <taxon>Bacteria</taxon>
        <taxon>Pseudomonadati</taxon>
        <taxon>Thermodesulfobacteriota</taxon>
        <taxon>Desulfobacteria</taxon>
        <taxon>Desulfobacterales</taxon>
        <taxon>Desulfosarcinaceae</taxon>
        <taxon>Desulfosarcina</taxon>
    </lineage>
</organism>
<protein>
    <submittedName>
        <fullName evidence="1">Uncharacterized protein</fullName>
    </submittedName>
</protein>
<reference evidence="1 2" key="1">
    <citation type="submission" date="2019-11" db="EMBL/GenBank/DDBJ databases">
        <title>Comparative genomics of hydrocarbon-degrading Desulfosarcina strains.</title>
        <authorList>
            <person name="Watanabe M."/>
            <person name="Kojima H."/>
            <person name="Fukui M."/>
        </authorList>
    </citation>
    <scope>NUCLEOTIDE SEQUENCE [LARGE SCALE GENOMIC DNA]</scope>
    <source>
        <strain evidence="1 2">28bB2T</strain>
    </source>
</reference>
<dbReference type="AlphaFoldDB" id="A0A5K7ZR40"/>
<dbReference type="RefSeq" id="WP_155321454.1">
    <property type="nucleotide sequence ID" value="NZ_AP021876.1"/>
</dbReference>
<accession>A0A5K7ZR40</accession>
<sequence>MAIEDPLNNSQGVDIGLVTMFLKMSPEERLKANDNAVRTIQELRNAYKQKQNEN</sequence>
<proteinExistence type="predicted"/>
<gene>
    <name evidence="1" type="ORF">DSCO28_10890</name>
</gene>
<evidence type="ECO:0000313" key="2">
    <source>
        <dbReference type="Proteomes" id="UP000425960"/>
    </source>
</evidence>
<name>A0A5K7ZR40_9BACT</name>
<dbReference type="Proteomes" id="UP000425960">
    <property type="component" value="Chromosome"/>
</dbReference>
<evidence type="ECO:0000313" key="1">
    <source>
        <dbReference type="EMBL" id="BBO80523.1"/>
    </source>
</evidence>
<dbReference type="EMBL" id="AP021876">
    <property type="protein sequence ID" value="BBO80523.1"/>
    <property type="molecule type" value="Genomic_DNA"/>
</dbReference>
<dbReference type="KEGG" id="dov:DSCO28_10890"/>